<evidence type="ECO:0000259" key="2">
    <source>
        <dbReference type="Pfam" id="PF06974"/>
    </source>
</evidence>
<feature type="domain" description="O-acyltransferase WSD1 C-terminal" evidence="2">
    <location>
        <begin position="354"/>
        <end position="496"/>
    </location>
</feature>
<organism evidence="3 4">
    <name type="scientific">Orchesella dallaii</name>
    <dbReference type="NCBI Taxonomy" id="48710"/>
    <lineage>
        <taxon>Eukaryota</taxon>
        <taxon>Metazoa</taxon>
        <taxon>Ecdysozoa</taxon>
        <taxon>Arthropoda</taxon>
        <taxon>Hexapoda</taxon>
        <taxon>Collembola</taxon>
        <taxon>Entomobryomorpha</taxon>
        <taxon>Entomobryoidea</taxon>
        <taxon>Orchesellidae</taxon>
        <taxon>Orchesellinae</taxon>
        <taxon>Orchesella</taxon>
    </lineage>
</organism>
<accession>A0ABP1Q107</accession>
<protein>
    <recommendedName>
        <fullName evidence="2">O-acyltransferase WSD1 C-terminal domain-containing protein</fullName>
    </recommendedName>
</protein>
<dbReference type="Proteomes" id="UP001642540">
    <property type="component" value="Unassembled WGS sequence"/>
</dbReference>
<evidence type="ECO:0000313" key="3">
    <source>
        <dbReference type="EMBL" id="CAL8085115.1"/>
    </source>
</evidence>
<dbReference type="EMBL" id="CAXLJM020000019">
    <property type="protein sequence ID" value="CAL8085115.1"/>
    <property type="molecule type" value="Genomic_DNA"/>
</dbReference>
<dbReference type="InterPro" id="IPR045034">
    <property type="entry name" value="O-acyltransferase_WSD1-like"/>
</dbReference>
<reference evidence="3 4" key="1">
    <citation type="submission" date="2024-08" db="EMBL/GenBank/DDBJ databases">
        <authorList>
            <person name="Cucini C."/>
            <person name="Frati F."/>
        </authorList>
    </citation>
    <scope>NUCLEOTIDE SEQUENCE [LARGE SCALE GENOMIC DNA]</scope>
</reference>
<feature type="transmembrane region" description="Helical" evidence="1">
    <location>
        <begin position="451"/>
        <end position="473"/>
    </location>
</feature>
<feature type="transmembrane region" description="Helical" evidence="1">
    <location>
        <begin position="300"/>
        <end position="321"/>
    </location>
</feature>
<evidence type="ECO:0000256" key="1">
    <source>
        <dbReference type="SAM" id="Phobius"/>
    </source>
</evidence>
<feature type="transmembrane region" description="Helical" evidence="1">
    <location>
        <begin position="7"/>
        <end position="33"/>
    </location>
</feature>
<dbReference type="PANTHER" id="PTHR31650">
    <property type="entry name" value="O-ACYLTRANSFERASE (WSD1-LIKE) FAMILY PROTEIN"/>
    <property type="match status" value="1"/>
</dbReference>
<gene>
    <name evidence="3" type="ORF">ODALV1_LOCUS6009</name>
</gene>
<comment type="caution">
    <text evidence="3">The sequence shown here is derived from an EMBL/GenBank/DDBJ whole genome shotgun (WGS) entry which is preliminary data.</text>
</comment>
<proteinExistence type="predicted"/>
<sequence length="513" mass="58984">MSSIMKTILFVLNGIFSFPLYLIFIILCLPIYIYRLLIILWVKYFYNDEFGDILSAISAMFAVELLPSKKVYPPRTAICVQMVLDGKLTVEEMEDIINKNWLRNNSYSRLKQYVEPFMGFMFWKRDTEFNLKNHLKSHTLENNDENQMDVDQKVCQFLEKLLNKQFKPKTSPWEFYIINNYKNEQLKNQCAKEEMTLLIFRIHHSLADGFSILYTVIEDLFETPLPKIAPATPKLSATQKIMFAFSTLFRIPQDYAKFVGLPLYPRTPLYTPDERRECELLYERNVSIPLQRVKDIKNKLGVSFTGVLLTTVSAAIAKTLFQLQKKKGGNIESFDKTPFGFPLPAPRTSKKLENSATAAILELPTKLELNSMERLQEVERLLVRAKTTTFPLIVPVIVKTVGYLFPFMTKYLTKNRFIPAGFSSFPGPQIDIYVRGKKILMMDGLGGIHNGTMGVGFLILSFGSVIRIGAMAVDGTINRKELKELLRYIREELDSLEKFAKANCHISAEKKVL</sequence>
<keyword evidence="1" id="KW-1133">Transmembrane helix</keyword>
<keyword evidence="4" id="KW-1185">Reference proteome</keyword>
<dbReference type="PANTHER" id="PTHR31650:SF1">
    <property type="entry name" value="WAX ESTER SYNTHASE_DIACYLGLYCEROL ACYLTRANSFERASE 4-RELATED"/>
    <property type="match status" value="1"/>
</dbReference>
<name>A0ABP1Q107_9HEXA</name>
<evidence type="ECO:0000313" key="4">
    <source>
        <dbReference type="Proteomes" id="UP001642540"/>
    </source>
</evidence>
<dbReference type="InterPro" id="IPR009721">
    <property type="entry name" value="O-acyltransferase_WSD1_C"/>
</dbReference>
<keyword evidence="1" id="KW-0472">Membrane</keyword>
<feature type="transmembrane region" description="Helical" evidence="1">
    <location>
        <begin position="390"/>
        <end position="408"/>
    </location>
</feature>
<keyword evidence="1" id="KW-0812">Transmembrane</keyword>
<dbReference type="Pfam" id="PF06974">
    <property type="entry name" value="WS_DGAT_C"/>
    <property type="match status" value="1"/>
</dbReference>